<evidence type="ECO:0000313" key="6">
    <source>
        <dbReference type="EMBL" id="KAG2195763.1"/>
    </source>
</evidence>
<dbReference type="AlphaFoldDB" id="A0A8H7QQC6"/>
<dbReference type="InterPro" id="IPR026170">
    <property type="entry name" value="FAM173A/B"/>
</dbReference>
<evidence type="ECO:0000256" key="2">
    <source>
        <dbReference type="ARBA" id="ARBA00022603"/>
    </source>
</evidence>
<reference evidence="6" key="1">
    <citation type="submission" date="2020-12" db="EMBL/GenBank/DDBJ databases">
        <title>Metabolic potential, ecology and presence of endohyphal bacteria is reflected in genomic diversity of Mucoromycotina.</title>
        <authorList>
            <person name="Muszewska A."/>
            <person name="Okrasinska A."/>
            <person name="Steczkiewicz K."/>
            <person name="Drgas O."/>
            <person name="Orlowska M."/>
            <person name="Perlinska-Lenart U."/>
            <person name="Aleksandrzak-Piekarczyk T."/>
            <person name="Szatraj K."/>
            <person name="Zielenkiewicz U."/>
            <person name="Pilsyk S."/>
            <person name="Malc E."/>
            <person name="Mieczkowski P."/>
            <person name="Kruszewska J.S."/>
            <person name="Biernat P."/>
            <person name="Pawlowska J."/>
        </authorList>
    </citation>
    <scope>NUCLEOTIDE SEQUENCE</scope>
    <source>
        <strain evidence="6">CBS 226.32</strain>
    </source>
</reference>
<dbReference type="Pfam" id="PF08123">
    <property type="entry name" value="DOT1"/>
    <property type="match status" value="1"/>
</dbReference>
<comment type="caution">
    <text evidence="6">The sequence shown here is derived from an EMBL/GenBank/DDBJ whole genome shotgun (WGS) entry which is preliminary data.</text>
</comment>
<sequence length="200" mass="21796">MTGEEQHKNSSNFLKVFQDADGHIQDESVEDPFPAYLDGIDTTLAPFCPTSANRVLKALKMAKVGPNDIVVDLGSGDGRFVTAAVAEFNASRAVGIESDSDLVETSKKLANQVLPNNNTTTFILGDLLDLPKLVHDTNWTVIVVFLLPDHTEKFADLLLHHYRKGARIVSLVFNLNEVPELNLIASDATDGIFVYGSTIV</sequence>
<dbReference type="CDD" id="cd02440">
    <property type="entry name" value="AdoMet_MTases"/>
    <property type="match status" value="1"/>
</dbReference>
<dbReference type="GO" id="GO:1905706">
    <property type="term" value="P:regulation of mitochondrial ATP synthesis coupled proton transport"/>
    <property type="evidence" value="ECO:0007669"/>
    <property type="project" value="TreeGrafter"/>
</dbReference>
<dbReference type="SUPFAM" id="SSF53335">
    <property type="entry name" value="S-adenosyl-L-methionine-dependent methyltransferases"/>
    <property type="match status" value="1"/>
</dbReference>
<name>A0A8H7QQC6_9FUNG</name>
<proteinExistence type="inferred from homology"/>
<keyword evidence="2" id="KW-0489">Methyltransferase</keyword>
<dbReference type="InterPro" id="IPR029063">
    <property type="entry name" value="SAM-dependent_MTases_sf"/>
</dbReference>
<protein>
    <recommendedName>
        <fullName evidence="5">DOT1 domain-containing protein</fullName>
    </recommendedName>
</protein>
<evidence type="ECO:0000259" key="5">
    <source>
        <dbReference type="Pfam" id="PF08123"/>
    </source>
</evidence>
<dbReference type="GO" id="GO:0005739">
    <property type="term" value="C:mitochondrion"/>
    <property type="evidence" value="ECO:0007669"/>
    <property type="project" value="TreeGrafter"/>
</dbReference>
<dbReference type="GO" id="GO:0032259">
    <property type="term" value="P:methylation"/>
    <property type="evidence" value="ECO:0007669"/>
    <property type="project" value="UniProtKB-KW"/>
</dbReference>
<feature type="domain" description="DOT1" evidence="5">
    <location>
        <begin position="53"/>
        <end position="171"/>
    </location>
</feature>
<accession>A0A8H7QQC6</accession>
<organism evidence="6 7">
    <name type="scientific">Mucor plumbeus</name>
    <dbReference type="NCBI Taxonomy" id="97098"/>
    <lineage>
        <taxon>Eukaryota</taxon>
        <taxon>Fungi</taxon>
        <taxon>Fungi incertae sedis</taxon>
        <taxon>Mucoromycota</taxon>
        <taxon>Mucoromycotina</taxon>
        <taxon>Mucoromycetes</taxon>
        <taxon>Mucorales</taxon>
        <taxon>Mucorineae</taxon>
        <taxon>Mucoraceae</taxon>
        <taxon>Mucor</taxon>
    </lineage>
</organism>
<gene>
    <name evidence="6" type="ORF">INT46_000645</name>
</gene>
<keyword evidence="3" id="KW-0808">Transferase</keyword>
<comment type="similarity">
    <text evidence="1">Belongs to the ANT/ATPSC lysine N-methyltransferase family.</text>
</comment>
<evidence type="ECO:0000256" key="3">
    <source>
        <dbReference type="ARBA" id="ARBA00022679"/>
    </source>
</evidence>
<dbReference type="Proteomes" id="UP000650833">
    <property type="component" value="Unassembled WGS sequence"/>
</dbReference>
<dbReference type="GO" id="GO:0016279">
    <property type="term" value="F:protein-lysine N-methyltransferase activity"/>
    <property type="evidence" value="ECO:0007669"/>
    <property type="project" value="InterPro"/>
</dbReference>
<evidence type="ECO:0000256" key="1">
    <source>
        <dbReference type="ARBA" id="ARBA00010633"/>
    </source>
</evidence>
<dbReference type="PANTHER" id="PTHR13610">
    <property type="entry name" value="METHYLTRANSFERASE DOMAIN-CONTAINING PROTEIN"/>
    <property type="match status" value="1"/>
</dbReference>
<dbReference type="PANTHER" id="PTHR13610:SF11">
    <property type="entry name" value="METHYLTRANSFERASE DOMAIN-CONTAINING PROTEIN"/>
    <property type="match status" value="1"/>
</dbReference>
<dbReference type="OrthoDB" id="66144at2759"/>
<evidence type="ECO:0000256" key="4">
    <source>
        <dbReference type="ARBA" id="ARBA00022691"/>
    </source>
</evidence>
<keyword evidence="4" id="KW-0949">S-adenosyl-L-methionine</keyword>
<dbReference type="InterPro" id="IPR025789">
    <property type="entry name" value="DOT1_dom"/>
</dbReference>
<keyword evidence="7" id="KW-1185">Reference proteome</keyword>
<dbReference type="Gene3D" id="3.40.50.150">
    <property type="entry name" value="Vaccinia Virus protein VP39"/>
    <property type="match status" value="1"/>
</dbReference>
<dbReference type="EMBL" id="JAEPRC010000508">
    <property type="protein sequence ID" value="KAG2195763.1"/>
    <property type="molecule type" value="Genomic_DNA"/>
</dbReference>
<evidence type="ECO:0000313" key="7">
    <source>
        <dbReference type="Proteomes" id="UP000650833"/>
    </source>
</evidence>